<organism evidence="2 3">
    <name type="scientific">Bordetella genomosp. 9</name>
    <dbReference type="NCBI Taxonomy" id="1416803"/>
    <lineage>
        <taxon>Bacteria</taxon>
        <taxon>Pseudomonadati</taxon>
        <taxon>Pseudomonadota</taxon>
        <taxon>Betaproteobacteria</taxon>
        <taxon>Burkholderiales</taxon>
        <taxon>Alcaligenaceae</taxon>
        <taxon>Bordetella</taxon>
    </lineage>
</organism>
<dbReference type="RefSeq" id="WP_094849149.1">
    <property type="nucleotide sequence ID" value="NZ_NEVJ01000003.1"/>
</dbReference>
<dbReference type="EMBL" id="NEVJ01000003">
    <property type="protein sequence ID" value="OZI20561.1"/>
    <property type="molecule type" value="Genomic_DNA"/>
</dbReference>
<dbReference type="OrthoDB" id="9112061at2"/>
<dbReference type="InterPro" id="IPR029058">
    <property type="entry name" value="AB_hydrolase_fold"/>
</dbReference>
<gene>
    <name evidence="2" type="ORF">CAL26_24020</name>
</gene>
<keyword evidence="2" id="KW-0378">Hydrolase</keyword>
<dbReference type="GO" id="GO:0016787">
    <property type="term" value="F:hydrolase activity"/>
    <property type="evidence" value="ECO:0007669"/>
    <property type="project" value="UniProtKB-KW"/>
</dbReference>
<feature type="domain" description="AB hydrolase-1" evidence="1">
    <location>
        <begin position="45"/>
        <end position="264"/>
    </location>
</feature>
<reference evidence="2" key="1">
    <citation type="submission" date="2017-05" db="EMBL/GenBank/DDBJ databases">
        <title>Complete and WGS of Bordetella genogroups.</title>
        <authorList>
            <person name="Spilker T."/>
            <person name="Lipuma J."/>
        </authorList>
    </citation>
    <scope>NUCLEOTIDE SEQUENCE</scope>
    <source>
        <strain evidence="2">AU21707</strain>
    </source>
</reference>
<proteinExistence type="predicted"/>
<dbReference type="Gene3D" id="3.40.50.1820">
    <property type="entry name" value="alpha/beta hydrolase"/>
    <property type="match status" value="1"/>
</dbReference>
<evidence type="ECO:0000313" key="2">
    <source>
        <dbReference type="EMBL" id="OZI20561.1"/>
    </source>
</evidence>
<name>A0A261R6H6_9BORD</name>
<sequence>MDATALPPALPQLPDFDLVDRLPSLAAGDGRLVRAGRGRPGMPTLLFVPGAFHGAWCYAGYLEYFAGLDIACAALDLPGHGWLPQTPAFPRYGVRDFGDCVARAMDLIDGPVVVAGHSMGALPALHAASQRKTAGVVLMAPSPPGNIPGARPIAPVPVGMSRQPPDLDGVRQRFTGAMSRQDITTVAARLCPESPEAMNDRYLLRLHIPRQAIDAPGLCLEAGNDDPDRHPPGQDKAVADFYGFEYRLLPALQHCMMYARGWQESAAAIREWYEHRFPR</sequence>
<dbReference type="Pfam" id="PF12697">
    <property type="entry name" value="Abhydrolase_6"/>
    <property type="match status" value="1"/>
</dbReference>
<comment type="caution">
    <text evidence="2">The sequence shown here is derived from an EMBL/GenBank/DDBJ whole genome shotgun (WGS) entry which is preliminary data.</text>
</comment>
<accession>A0A261R6H6</accession>
<keyword evidence="3" id="KW-1185">Reference proteome</keyword>
<evidence type="ECO:0000313" key="3">
    <source>
        <dbReference type="Proteomes" id="UP000216857"/>
    </source>
</evidence>
<dbReference type="SUPFAM" id="SSF53474">
    <property type="entry name" value="alpha/beta-Hydrolases"/>
    <property type="match status" value="1"/>
</dbReference>
<dbReference type="Proteomes" id="UP000216857">
    <property type="component" value="Unassembled WGS sequence"/>
</dbReference>
<dbReference type="InterPro" id="IPR000073">
    <property type="entry name" value="AB_hydrolase_1"/>
</dbReference>
<dbReference type="AlphaFoldDB" id="A0A261R6H6"/>
<protein>
    <submittedName>
        <fullName evidence="2">Alpha/beta hydrolase</fullName>
    </submittedName>
</protein>
<evidence type="ECO:0000259" key="1">
    <source>
        <dbReference type="Pfam" id="PF12697"/>
    </source>
</evidence>